<dbReference type="Gene3D" id="1.25.10.10">
    <property type="entry name" value="Leucine-rich Repeat Variant"/>
    <property type="match status" value="2"/>
</dbReference>
<dbReference type="OrthoDB" id="449062at2759"/>
<accession>A0A3G2LIX1</accession>
<dbReference type="SMART" id="SM00185">
    <property type="entry name" value="ARM"/>
    <property type="match status" value="5"/>
</dbReference>
<dbReference type="EMBL" id="MG735126">
    <property type="protein sequence ID" value="AYN72711.1"/>
    <property type="molecule type" value="mRNA"/>
</dbReference>
<dbReference type="AlphaFoldDB" id="A0A3G2LIX1"/>
<organism evidence="2">
    <name type="scientific">Penaeus vannamei</name>
    <name type="common">Whiteleg shrimp</name>
    <name type="synonym">Litopenaeus vannamei</name>
    <dbReference type="NCBI Taxonomy" id="6689"/>
    <lineage>
        <taxon>Eukaryota</taxon>
        <taxon>Metazoa</taxon>
        <taxon>Ecdysozoa</taxon>
        <taxon>Arthropoda</taxon>
        <taxon>Crustacea</taxon>
        <taxon>Multicrustacea</taxon>
        <taxon>Malacostraca</taxon>
        <taxon>Eumalacostraca</taxon>
        <taxon>Eucarida</taxon>
        <taxon>Decapoda</taxon>
        <taxon>Dendrobranchiata</taxon>
        <taxon>Penaeoidea</taxon>
        <taxon>Penaeidae</taxon>
        <taxon>Penaeus</taxon>
    </lineage>
</organism>
<protein>
    <submittedName>
        <fullName evidence="2">Armadillo repeat containing protein 6</fullName>
    </submittedName>
</protein>
<dbReference type="PANTHER" id="PTHR22895:SF0">
    <property type="entry name" value="ARMADILLO REPEAT-CONTAINING PROTEIN 6"/>
    <property type="match status" value="1"/>
</dbReference>
<evidence type="ECO:0000313" key="2">
    <source>
        <dbReference type="EMBL" id="AYN72711.1"/>
    </source>
</evidence>
<sequence length="469" mass="51467">MAKVVSQETFDSVVLENVVEFDMDIEDAINDAIKEFESQGVHLGTIVKNMHLSEDKKSIVHDILVALEKIKCAADGSPTESDIVEPLATFSTECKVSVAHRVLANNNNAYEILIKLIKKIQGDSALLAPSVKAMGALMEQNSDILTAEGSQLLLDLLKDWTSRNEESRVPEYLARWSTECCLKHEQNRQNMVTAGALGILVAFLQGQKSNSKAIRTTSRAIRAFTLDDDMRQEYGKAHEHARLLVEEHGLIPVCLEMIKNCLNESDTASELLSTVSKLCVRAEYCQEAVDHGALVVINDVLVSFPDHAALNKQAITFLKTLVGNDKVKAEAMKTGSPQLIIAALAKHQSVPGVCEAACGAISFLALRVPAHAKQLMQLGAGQAVVQAMKVHSKQKQLQKLGCMAIRNLVSRVPENQQMFIEYNVEDVIHAALENHGEAVKDVAQAALRDLDLKVNLVEQWRGTGHEISR</sequence>
<proteinExistence type="evidence at transcript level"/>
<dbReference type="InterPro" id="IPR000225">
    <property type="entry name" value="Armadillo"/>
</dbReference>
<dbReference type="InterPro" id="IPR011989">
    <property type="entry name" value="ARM-like"/>
</dbReference>
<keyword evidence="1" id="KW-0677">Repeat</keyword>
<dbReference type="PANTHER" id="PTHR22895">
    <property type="entry name" value="ARMADILLO REPEAT-CONTAINING PROTEIN 6"/>
    <property type="match status" value="1"/>
</dbReference>
<gene>
    <name evidence="2" type="primary">ARMC6</name>
</gene>
<reference evidence="2" key="1">
    <citation type="journal article" date="2018" name="Gene">
        <title>Molecular cloning, characterization and expression analysis of ARMC6, ARMC7, ARMC8 from Pacific white shrimp, Litopenaeus vannamei.</title>
        <authorList>
            <person name="Song S."/>
            <person name="Tan B."/>
            <person name="Dong X."/>
            <person name="Yang Q."/>
            <person name="Chi S."/>
            <person name="Liu H."/>
            <person name="Zhang H."/>
            <person name="Zhang S."/>
        </authorList>
    </citation>
    <scope>NUCLEOTIDE SEQUENCE</scope>
</reference>
<dbReference type="GO" id="GO:0002244">
    <property type="term" value="P:hematopoietic progenitor cell differentiation"/>
    <property type="evidence" value="ECO:0007669"/>
    <property type="project" value="TreeGrafter"/>
</dbReference>
<evidence type="ECO:0000256" key="1">
    <source>
        <dbReference type="ARBA" id="ARBA00022737"/>
    </source>
</evidence>
<dbReference type="SUPFAM" id="SSF48371">
    <property type="entry name" value="ARM repeat"/>
    <property type="match status" value="1"/>
</dbReference>
<name>A0A3G2LIX1_PENVA</name>
<dbReference type="InterPro" id="IPR016024">
    <property type="entry name" value="ARM-type_fold"/>
</dbReference>